<dbReference type="AlphaFoldDB" id="A0A484G337"/>
<dbReference type="EMBL" id="AMCV02000004">
    <property type="protein sequence ID" value="TDZ24578.1"/>
    <property type="molecule type" value="Genomic_DNA"/>
</dbReference>
<keyword evidence="3" id="KW-1185">Reference proteome</keyword>
<evidence type="ECO:0000313" key="2">
    <source>
        <dbReference type="EMBL" id="TDZ24578.1"/>
    </source>
</evidence>
<protein>
    <submittedName>
        <fullName evidence="2">Uncharacterized protein</fullName>
    </submittedName>
</protein>
<organism evidence="2 3">
    <name type="scientific">Colletotrichum orbiculare (strain 104-T / ATCC 96160 / CBS 514.97 / LARS 414 / MAFF 240422)</name>
    <name type="common">Cucumber anthracnose fungus</name>
    <name type="synonym">Colletotrichum lagenarium</name>
    <dbReference type="NCBI Taxonomy" id="1213857"/>
    <lineage>
        <taxon>Eukaryota</taxon>
        <taxon>Fungi</taxon>
        <taxon>Dikarya</taxon>
        <taxon>Ascomycota</taxon>
        <taxon>Pezizomycotina</taxon>
        <taxon>Sordariomycetes</taxon>
        <taxon>Hypocreomycetidae</taxon>
        <taxon>Glomerellales</taxon>
        <taxon>Glomerellaceae</taxon>
        <taxon>Colletotrichum</taxon>
        <taxon>Colletotrichum orbiculare species complex</taxon>
    </lineage>
</organism>
<feature type="compositionally biased region" description="Polar residues" evidence="1">
    <location>
        <begin position="1"/>
        <end position="19"/>
    </location>
</feature>
<reference evidence="3" key="1">
    <citation type="journal article" date="2013" name="New Phytol.">
        <title>Comparative genomic and transcriptomic analyses reveal the hemibiotrophic stage shift of Colletotrichum fungi.</title>
        <authorList>
            <person name="Gan P."/>
            <person name="Ikeda K."/>
            <person name="Irieda H."/>
            <person name="Narusaka M."/>
            <person name="O'Connell R.J."/>
            <person name="Narusaka Y."/>
            <person name="Takano Y."/>
            <person name="Kubo Y."/>
            <person name="Shirasu K."/>
        </authorList>
    </citation>
    <scope>NUCLEOTIDE SEQUENCE [LARGE SCALE GENOMIC DNA]</scope>
    <source>
        <strain evidence="3">104-T / ATCC 96160 / CBS 514.97 / LARS 414 / MAFF 240422</strain>
    </source>
</reference>
<feature type="region of interest" description="Disordered" evidence="1">
    <location>
        <begin position="1"/>
        <end position="28"/>
    </location>
</feature>
<dbReference type="Proteomes" id="UP000014480">
    <property type="component" value="Unassembled WGS sequence"/>
</dbReference>
<evidence type="ECO:0000256" key="1">
    <source>
        <dbReference type="SAM" id="MobiDB-lite"/>
    </source>
</evidence>
<name>A0A484G337_COLOR</name>
<sequence length="80" mass="9364">MTDTQATKQKRSSPNQLDLQQRKGAKREFPIHDCVSPWTYETPVGGWRRRHTRNIVTVRKEANTEWIGPERPYILNSTAQ</sequence>
<gene>
    <name evidence="2" type="ORF">Cob_v002252</name>
</gene>
<comment type="caution">
    <text evidence="2">The sequence shown here is derived from an EMBL/GenBank/DDBJ whole genome shotgun (WGS) entry which is preliminary data.</text>
</comment>
<evidence type="ECO:0000313" key="3">
    <source>
        <dbReference type="Proteomes" id="UP000014480"/>
    </source>
</evidence>
<reference evidence="3" key="2">
    <citation type="journal article" date="2019" name="Mol. Plant Microbe Interact.">
        <title>Genome sequence resources for four phytopathogenic fungi from the Colletotrichum orbiculare species complex.</title>
        <authorList>
            <person name="Gan P."/>
            <person name="Tsushima A."/>
            <person name="Narusaka M."/>
            <person name="Narusaka Y."/>
            <person name="Takano Y."/>
            <person name="Kubo Y."/>
            <person name="Shirasu K."/>
        </authorList>
    </citation>
    <scope>GENOME REANNOTATION</scope>
    <source>
        <strain evidence="3">104-T / ATCC 96160 / CBS 514.97 / LARS 414 / MAFF 240422</strain>
    </source>
</reference>
<proteinExistence type="predicted"/>
<accession>A0A484G337</accession>